<name>A0A2C9W545_MANES</name>
<evidence type="ECO:0000313" key="1">
    <source>
        <dbReference type="EMBL" id="OAY54317.1"/>
    </source>
</evidence>
<reference evidence="1" key="1">
    <citation type="submission" date="2016-02" db="EMBL/GenBank/DDBJ databases">
        <title>WGS assembly of Manihot esculenta.</title>
        <authorList>
            <person name="Bredeson J.V."/>
            <person name="Prochnik S.E."/>
            <person name="Lyons J.B."/>
            <person name="Schmutz J."/>
            <person name="Grimwood J."/>
            <person name="Vrebalov J."/>
            <person name="Bart R.S."/>
            <person name="Amuge T."/>
            <person name="Ferguson M.E."/>
            <person name="Green R."/>
            <person name="Putnam N."/>
            <person name="Stites J."/>
            <person name="Rounsley S."/>
            <person name="Rokhsar D.S."/>
        </authorList>
    </citation>
    <scope>NUCLEOTIDE SEQUENCE [LARGE SCALE GENOMIC DNA]</scope>
    <source>
        <tissue evidence="1">Leaf</tissue>
    </source>
</reference>
<organism evidence="1">
    <name type="scientific">Manihot esculenta</name>
    <name type="common">Cassava</name>
    <name type="synonym">Jatropha manihot</name>
    <dbReference type="NCBI Taxonomy" id="3983"/>
    <lineage>
        <taxon>Eukaryota</taxon>
        <taxon>Viridiplantae</taxon>
        <taxon>Streptophyta</taxon>
        <taxon>Embryophyta</taxon>
        <taxon>Tracheophyta</taxon>
        <taxon>Spermatophyta</taxon>
        <taxon>Magnoliopsida</taxon>
        <taxon>eudicotyledons</taxon>
        <taxon>Gunneridae</taxon>
        <taxon>Pentapetalae</taxon>
        <taxon>rosids</taxon>
        <taxon>fabids</taxon>
        <taxon>Malpighiales</taxon>
        <taxon>Euphorbiaceae</taxon>
        <taxon>Crotonoideae</taxon>
        <taxon>Manihoteae</taxon>
        <taxon>Manihot</taxon>
    </lineage>
</organism>
<dbReference type="AlphaFoldDB" id="A0A2C9W545"/>
<accession>A0A2C9W545</accession>
<sequence>MKPTTFQLPYIHGNLFTRILILACKSYYLYVSYTTYSKFIAFAQNEIGFLSILTFY</sequence>
<dbReference type="EMBL" id="CM004389">
    <property type="protein sequence ID" value="OAY54317.1"/>
    <property type="molecule type" value="Genomic_DNA"/>
</dbReference>
<proteinExistence type="predicted"/>
<gene>
    <name evidence="1" type="ORF">MANES_03G065200</name>
</gene>
<protein>
    <submittedName>
        <fullName evidence="1">Uncharacterized protein</fullName>
    </submittedName>
</protein>